<keyword evidence="1" id="KW-0573">Peptidoglycan synthesis</keyword>
<dbReference type="KEGG" id="stcm:SCMC78_37490"/>
<keyword evidence="1" id="KW-0961">Cell wall biogenesis/degradation</keyword>
<sequence length="263" mass="27415">MSVPRRPPALLAAPLLALALLLTGCGSDAAPAKTPEGVPGQGAAGPQSDAASVLRASPAPTPTPSPAEIPDLGPQTRAAIPAEARQAFVVTGEGADSHQSSAVLYSREDPAQGWQPVAGPWPAHNGMEGWTDHHVAGDLRSPKGVYSLTDAGGRLPDPGALLPYDEHPRFAVDGEGFYGEPLEGSFDYVIAINYNRIEGVTPLDRDRPLGLERGGGIWIHVDHGGPTQGCVSIPEELMEELLRALDPAMNPVIVMGDGETLGR</sequence>
<dbReference type="RefSeq" id="WP_397721939.1">
    <property type="nucleotide sequence ID" value="NZ_AP035884.1"/>
</dbReference>
<evidence type="ECO:0000259" key="4">
    <source>
        <dbReference type="PROSITE" id="PS52029"/>
    </source>
</evidence>
<reference evidence="5" key="1">
    <citation type="submission" date="2024-07" db="EMBL/GenBank/DDBJ databases">
        <title>Complete genome sequences of cellulolytic bacteria, Kitasatospora sp. CMC57 and Streptomyces sp. CMC78, isolated from Japanese agricultural soil.</title>
        <authorList>
            <person name="Hashimoto T."/>
            <person name="Ito M."/>
            <person name="Iwamoto M."/>
            <person name="Fukahori D."/>
            <person name="Shoda T."/>
            <person name="Sakoda M."/>
            <person name="Morohoshi T."/>
            <person name="Mitsuboshi M."/>
            <person name="Nishizawa T."/>
        </authorList>
    </citation>
    <scope>NUCLEOTIDE SEQUENCE</scope>
    <source>
        <strain evidence="5">CMC78</strain>
    </source>
</reference>
<dbReference type="GO" id="GO:0071555">
    <property type="term" value="P:cell wall organization"/>
    <property type="evidence" value="ECO:0007669"/>
    <property type="project" value="UniProtKB-UniRule"/>
</dbReference>
<proteinExistence type="predicted"/>
<evidence type="ECO:0000256" key="1">
    <source>
        <dbReference type="PROSITE-ProRule" id="PRU01373"/>
    </source>
</evidence>
<feature type="active site" description="Nucleophile" evidence="1">
    <location>
        <position position="230"/>
    </location>
</feature>
<dbReference type="GO" id="GO:0009252">
    <property type="term" value="P:peptidoglycan biosynthetic process"/>
    <property type="evidence" value="ECO:0007669"/>
    <property type="project" value="UniProtKB-KW"/>
</dbReference>
<dbReference type="PANTHER" id="PTHR38589">
    <property type="entry name" value="BLR0621 PROTEIN"/>
    <property type="match status" value="1"/>
</dbReference>
<keyword evidence="3" id="KW-0732">Signal</keyword>
<dbReference type="GO" id="GO:0016740">
    <property type="term" value="F:transferase activity"/>
    <property type="evidence" value="ECO:0007669"/>
    <property type="project" value="InterPro"/>
</dbReference>
<name>A0AB33KGZ4_9ACTN</name>
<keyword evidence="1" id="KW-0133">Cell shape</keyword>
<gene>
    <name evidence="5" type="ORF">SCMC78_37490</name>
</gene>
<accession>A0AB33KGZ4</accession>
<feature type="chain" id="PRO_5044328931" evidence="3">
    <location>
        <begin position="30"/>
        <end position="263"/>
    </location>
</feature>
<dbReference type="InterPro" id="IPR005490">
    <property type="entry name" value="LD_TPept_cat_dom"/>
</dbReference>
<evidence type="ECO:0000313" key="5">
    <source>
        <dbReference type="EMBL" id="BFP53942.1"/>
    </source>
</evidence>
<comment type="pathway">
    <text evidence="1">Cell wall biogenesis; peptidoglycan biosynthesis.</text>
</comment>
<dbReference type="PROSITE" id="PS51257">
    <property type="entry name" value="PROKAR_LIPOPROTEIN"/>
    <property type="match status" value="1"/>
</dbReference>
<dbReference type="AlphaFoldDB" id="A0AB33KGZ4"/>
<evidence type="ECO:0000256" key="3">
    <source>
        <dbReference type="SAM" id="SignalP"/>
    </source>
</evidence>
<keyword evidence="5" id="KW-0449">Lipoprotein</keyword>
<dbReference type="PANTHER" id="PTHR38589:SF1">
    <property type="entry name" value="BLR0621 PROTEIN"/>
    <property type="match status" value="1"/>
</dbReference>
<feature type="region of interest" description="Disordered" evidence="2">
    <location>
        <begin position="32"/>
        <end position="73"/>
    </location>
</feature>
<dbReference type="EMBL" id="AP035884">
    <property type="protein sequence ID" value="BFP53942.1"/>
    <property type="molecule type" value="Genomic_DNA"/>
</dbReference>
<feature type="domain" description="L,D-TPase catalytic" evidence="4">
    <location>
        <begin position="93"/>
        <end position="255"/>
    </location>
</feature>
<feature type="active site" description="Proton donor/acceptor" evidence="1">
    <location>
        <position position="220"/>
    </location>
</feature>
<evidence type="ECO:0000256" key="2">
    <source>
        <dbReference type="SAM" id="MobiDB-lite"/>
    </source>
</evidence>
<dbReference type="GO" id="GO:0008360">
    <property type="term" value="P:regulation of cell shape"/>
    <property type="evidence" value="ECO:0007669"/>
    <property type="project" value="UniProtKB-UniRule"/>
</dbReference>
<feature type="signal peptide" evidence="3">
    <location>
        <begin position="1"/>
        <end position="29"/>
    </location>
</feature>
<dbReference type="PROSITE" id="PS52029">
    <property type="entry name" value="LD_TPASE"/>
    <property type="match status" value="1"/>
</dbReference>
<protein>
    <submittedName>
        <fullName evidence="5">Lipoprotein</fullName>
    </submittedName>
</protein>
<organism evidence="5">
    <name type="scientific">Streptomyces sp. CMC78</name>
    <dbReference type="NCBI Taxonomy" id="3231512"/>
    <lineage>
        <taxon>Bacteria</taxon>
        <taxon>Bacillati</taxon>
        <taxon>Actinomycetota</taxon>
        <taxon>Actinomycetes</taxon>
        <taxon>Kitasatosporales</taxon>
        <taxon>Streptomycetaceae</taxon>
        <taxon>Streptomyces</taxon>
    </lineage>
</organism>